<organism evidence="1 2">
    <name type="scientific">Pelatocladus maniniholoensis HA4357-MV3</name>
    <dbReference type="NCBI Taxonomy" id="1117104"/>
    <lineage>
        <taxon>Bacteria</taxon>
        <taxon>Bacillati</taxon>
        <taxon>Cyanobacteriota</taxon>
        <taxon>Cyanophyceae</taxon>
        <taxon>Nostocales</taxon>
        <taxon>Nostocaceae</taxon>
        <taxon>Pelatocladus</taxon>
    </lineage>
</organism>
<sequence>MTQPWYWRSLPLNNRTDSDIFAALFGYKQTYCALQQINPSSFACYFQTSWGKILINNSSQGTEQADDLIGVSPKSFD</sequence>
<dbReference type="EMBL" id="JAHHHW010000093">
    <property type="protein sequence ID" value="MBW4432825.1"/>
    <property type="molecule type" value="Genomic_DNA"/>
</dbReference>
<reference evidence="1" key="1">
    <citation type="submission" date="2021-05" db="EMBL/GenBank/DDBJ databases">
        <authorList>
            <person name="Pietrasiak N."/>
            <person name="Ward R."/>
            <person name="Stajich J.E."/>
            <person name="Kurbessoian T."/>
        </authorList>
    </citation>
    <scope>NUCLEOTIDE SEQUENCE</scope>
    <source>
        <strain evidence="1">HA4357-MV3</strain>
    </source>
</reference>
<evidence type="ECO:0000313" key="1">
    <source>
        <dbReference type="EMBL" id="MBW4432825.1"/>
    </source>
</evidence>
<name>A0A9E3LUA7_9NOST</name>
<gene>
    <name evidence="1" type="ORF">KME28_14120</name>
</gene>
<accession>A0A9E3LUA7</accession>
<evidence type="ECO:0000313" key="2">
    <source>
        <dbReference type="Proteomes" id="UP000813215"/>
    </source>
</evidence>
<reference evidence="1" key="2">
    <citation type="journal article" date="2022" name="Microbiol. Resour. Announc.">
        <title>Metagenome Sequencing to Explore Phylogenomics of Terrestrial Cyanobacteria.</title>
        <authorList>
            <person name="Ward R.D."/>
            <person name="Stajich J.E."/>
            <person name="Johansen J.R."/>
            <person name="Huntemann M."/>
            <person name="Clum A."/>
            <person name="Foster B."/>
            <person name="Foster B."/>
            <person name="Roux S."/>
            <person name="Palaniappan K."/>
            <person name="Varghese N."/>
            <person name="Mukherjee S."/>
            <person name="Reddy T.B.K."/>
            <person name="Daum C."/>
            <person name="Copeland A."/>
            <person name="Chen I.A."/>
            <person name="Ivanova N.N."/>
            <person name="Kyrpides N.C."/>
            <person name="Shapiro N."/>
            <person name="Eloe-Fadrosh E.A."/>
            <person name="Pietrasiak N."/>
        </authorList>
    </citation>
    <scope>NUCLEOTIDE SEQUENCE</scope>
    <source>
        <strain evidence="1">HA4357-MV3</strain>
    </source>
</reference>
<proteinExistence type="predicted"/>
<dbReference type="Proteomes" id="UP000813215">
    <property type="component" value="Unassembled WGS sequence"/>
</dbReference>
<protein>
    <submittedName>
        <fullName evidence="1">Uncharacterized protein</fullName>
    </submittedName>
</protein>
<dbReference type="AlphaFoldDB" id="A0A9E3LUA7"/>
<comment type="caution">
    <text evidence="1">The sequence shown here is derived from an EMBL/GenBank/DDBJ whole genome shotgun (WGS) entry which is preliminary data.</text>
</comment>